<reference evidence="2" key="1">
    <citation type="submission" date="2018-06" db="EMBL/GenBank/DDBJ databases">
        <authorList>
            <person name="Zhirakovskaya E."/>
        </authorList>
    </citation>
    <scope>NUCLEOTIDE SEQUENCE</scope>
</reference>
<sequence length="173" mass="18905">MGQKHISLWKSAMVYGFYLAVALILASVIFYATGNIFTKANQYVSYLIMILGIVLVQINYRKSIGGAMPYGQALGIAVVTMVLAGVIAAVYTYLLYEIIDPGLKEQLRIYTEEQMMEKGMPEAQLETAIAITRKFQKPVVMAISAIFSYAVIGLVVGLITSIFTKKGSIATEG</sequence>
<proteinExistence type="predicted"/>
<dbReference type="InterPro" id="IPR025250">
    <property type="entry name" value="DUF4199"/>
</dbReference>
<feature type="transmembrane region" description="Helical" evidence="1">
    <location>
        <begin position="12"/>
        <end position="31"/>
    </location>
</feature>
<protein>
    <recommendedName>
        <fullName evidence="3">DUF4199 domain-containing protein</fullName>
    </recommendedName>
</protein>
<feature type="transmembrane region" description="Helical" evidence="1">
    <location>
        <begin position="73"/>
        <end position="96"/>
    </location>
</feature>
<dbReference type="Pfam" id="PF13858">
    <property type="entry name" value="DUF4199"/>
    <property type="match status" value="1"/>
</dbReference>
<dbReference type="EMBL" id="UOEP01000008">
    <property type="protein sequence ID" value="VAW12725.1"/>
    <property type="molecule type" value="Genomic_DNA"/>
</dbReference>
<dbReference type="AlphaFoldDB" id="A0A3B0T319"/>
<evidence type="ECO:0000256" key="1">
    <source>
        <dbReference type="SAM" id="Phobius"/>
    </source>
</evidence>
<feature type="transmembrane region" description="Helical" evidence="1">
    <location>
        <begin position="139"/>
        <end position="163"/>
    </location>
</feature>
<evidence type="ECO:0000313" key="2">
    <source>
        <dbReference type="EMBL" id="VAW12725.1"/>
    </source>
</evidence>
<keyword evidence="1" id="KW-1133">Transmembrane helix</keyword>
<evidence type="ECO:0008006" key="3">
    <source>
        <dbReference type="Google" id="ProtNLM"/>
    </source>
</evidence>
<name>A0A3B0T319_9ZZZZ</name>
<organism evidence="2">
    <name type="scientific">hydrothermal vent metagenome</name>
    <dbReference type="NCBI Taxonomy" id="652676"/>
    <lineage>
        <taxon>unclassified sequences</taxon>
        <taxon>metagenomes</taxon>
        <taxon>ecological metagenomes</taxon>
    </lineage>
</organism>
<gene>
    <name evidence="2" type="ORF">MNBD_BACTEROID01-1344</name>
</gene>
<accession>A0A3B0T319</accession>
<feature type="transmembrane region" description="Helical" evidence="1">
    <location>
        <begin position="43"/>
        <end position="61"/>
    </location>
</feature>
<keyword evidence="1" id="KW-0812">Transmembrane</keyword>
<keyword evidence="1" id="KW-0472">Membrane</keyword>